<dbReference type="RefSeq" id="WP_177143856.1">
    <property type="nucleotide sequence ID" value="NZ_JACAPU010000011.1"/>
</dbReference>
<sequence>MNSTPVLELTCRESLFGHLDDGTPVHKYVLGNRHGMQASVLTYGGILQALLVADRNGHYEDVVLGFDDLAGYQRHHRLYLGALIGRYANRLAGGRFELSGRLYQVPLNDSVNALHGGPDGFDKKVWEAQPVQGSDWVGVRLSCLSADGEMGFPGNLRTEVIYSLDNDNQLRVEYQAVSDAPTAVNLTQHAYFNLAGAGNGDILSQVATLHASHYLPVTEQLIPSGEIAPVAGTPMDFRQATPIGRHITDEHPQLRISGAAQQGFNHHWMLDAEGDLSRLAVEIHDPKSGRRLQLHTTEPGVQFYTSNAFDGSAQGKAGKPYPRWAGFALEAQNCPDGINQAGFPRAWIEAGEVYRQTTLIRFSAQ</sequence>
<reference evidence="8 9" key="1">
    <citation type="submission" date="2020-04" db="EMBL/GenBank/DDBJ databases">
        <title>Molecular characterization of pseudomonads from Agaricus bisporus reveal novel blotch 2 pathogens in Western Europe.</title>
        <authorList>
            <person name="Taparia T."/>
            <person name="Krijger M."/>
            <person name="Haynes E."/>
            <person name="Elpinstone J.G."/>
            <person name="Noble R."/>
            <person name="Van Der Wolf J."/>
        </authorList>
    </citation>
    <scope>NUCLEOTIDE SEQUENCE [LARGE SCALE GENOMIC DNA]</scope>
    <source>
        <strain evidence="8 9">F1001</strain>
    </source>
</reference>
<feature type="binding site" evidence="7">
    <location>
        <begin position="89"/>
        <end position="90"/>
    </location>
    <ligand>
        <name>beta-D-galactose</name>
        <dbReference type="ChEBI" id="CHEBI:27667"/>
    </ligand>
</feature>
<dbReference type="CDD" id="cd09019">
    <property type="entry name" value="galactose_mutarotase_like"/>
    <property type="match status" value="1"/>
</dbReference>
<evidence type="ECO:0000256" key="3">
    <source>
        <dbReference type="ARBA" id="ARBA00023235"/>
    </source>
</evidence>
<dbReference type="GO" id="GO:0005737">
    <property type="term" value="C:cytoplasm"/>
    <property type="evidence" value="ECO:0007669"/>
    <property type="project" value="TreeGrafter"/>
</dbReference>
<evidence type="ECO:0000256" key="1">
    <source>
        <dbReference type="ARBA" id="ARBA00005028"/>
    </source>
</evidence>
<feature type="active site" description="Proton acceptor" evidence="6">
    <location>
        <position position="330"/>
    </location>
</feature>
<keyword evidence="3 5" id="KW-0413">Isomerase</keyword>
<dbReference type="Gene3D" id="2.70.98.10">
    <property type="match status" value="1"/>
</dbReference>
<dbReference type="EMBL" id="JACAPU010000011">
    <property type="protein sequence ID" value="NWB46594.1"/>
    <property type="molecule type" value="Genomic_DNA"/>
</dbReference>
<protein>
    <recommendedName>
        <fullName evidence="5">Aldose 1-epimerase</fullName>
        <ecNumber evidence="5">5.1.3.3</ecNumber>
    </recommendedName>
</protein>
<dbReference type="Proteomes" id="UP000582981">
    <property type="component" value="Unassembled WGS sequence"/>
</dbReference>
<evidence type="ECO:0000256" key="5">
    <source>
        <dbReference type="PIRNR" id="PIRNR005096"/>
    </source>
</evidence>
<dbReference type="Pfam" id="PF01263">
    <property type="entry name" value="Aldose_epim"/>
    <property type="match status" value="1"/>
</dbReference>
<feature type="binding site" evidence="7">
    <location>
        <begin position="189"/>
        <end position="191"/>
    </location>
    <ligand>
        <name>beta-D-galactose</name>
        <dbReference type="ChEBI" id="CHEBI:27667"/>
    </ligand>
</feature>
<dbReference type="InterPro" id="IPR015443">
    <property type="entry name" value="Aldose_1-epimerase"/>
</dbReference>
<organism evidence="8 9">
    <name type="scientific">Pseudomonas gingeri</name>
    <dbReference type="NCBI Taxonomy" id="117681"/>
    <lineage>
        <taxon>Bacteria</taxon>
        <taxon>Pseudomonadati</taxon>
        <taxon>Pseudomonadota</taxon>
        <taxon>Gammaproteobacteria</taxon>
        <taxon>Pseudomonadales</taxon>
        <taxon>Pseudomonadaceae</taxon>
        <taxon>Pseudomonas</taxon>
    </lineage>
</organism>
<evidence type="ECO:0000313" key="9">
    <source>
        <dbReference type="Proteomes" id="UP000582981"/>
    </source>
</evidence>
<comment type="caution">
    <text evidence="8">The sequence shown here is derived from an EMBL/GenBank/DDBJ whole genome shotgun (WGS) entry which is preliminary data.</text>
</comment>
<dbReference type="PANTHER" id="PTHR10091:SF0">
    <property type="entry name" value="GALACTOSE MUTAROTASE"/>
    <property type="match status" value="1"/>
</dbReference>
<keyword evidence="4 5" id="KW-0119">Carbohydrate metabolism</keyword>
<dbReference type="GO" id="GO:0006006">
    <property type="term" value="P:glucose metabolic process"/>
    <property type="evidence" value="ECO:0007669"/>
    <property type="project" value="TreeGrafter"/>
</dbReference>
<accession>A0A7Y7WC05</accession>
<dbReference type="UniPathway" id="UPA00242"/>
<gene>
    <name evidence="8" type="ORF">HX829_08815</name>
</gene>
<comment type="pathway">
    <text evidence="1 5">Carbohydrate metabolism; hexose metabolism.</text>
</comment>
<dbReference type="AlphaFoldDB" id="A0A7Y7WC05"/>
<evidence type="ECO:0000256" key="6">
    <source>
        <dbReference type="PIRSR" id="PIRSR005096-1"/>
    </source>
</evidence>
<dbReference type="GO" id="GO:0030246">
    <property type="term" value="F:carbohydrate binding"/>
    <property type="evidence" value="ECO:0007669"/>
    <property type="project" value="InterPro"/>
</dbReference>
<dbReference type="PANTHER" id="PTHR10091">
    <property type="entry name" value="ALDOSE-1-EPIMERASE"/>
    <property type="match status" value="1"/>
</dbReference>
<dbReference type="SUPFAM" id="SSF74650">
    <property type="entry name" value="Galactose mutarotase-like"/>
    <property type="match status" value="1"/>
</dbReference>
<dbReference type="GO" id="GO:0033499">
    <property type="term" value="P:galactose catabolic process via UDP-galactose, Leloir pathway"/>
    <property type="evidence" value="ECO:0007669"/>
    <property type="project" value="TreeGrafter"/>
</dbReference>
<name>A0A7Y7WC05_9PSED</name>
<dbReference type="InterPro" id="IPR047215">
    <property type="entry name" value="Galactose_mutarotase-like"/>
</dbReference>
<dbReference type="InterPro" id="IPR008183">
    <property type="entry name" value="Aldose_1/G6P_1-epimerase"/>
</dbReference>
<evidence type="ECO:0000313" key="8">
    <source>
        <dbReference type="EMBL" id="NWB46594.1"/>
    </source>
</evidence>
<evidence type="ECO:0000256" key="2">
    <source>
        <dbReference type="ARBA" id="ARBA00006206"/>
    </source>
</evidence>
<evidence type="ECO:0000256" key="7">
    <source>
        <dbReference type="PIRSR" id="PIRSR005096-3"/>
    </source>
</evidence>
<dbReference type="EC" id="5.1.3.3" evidence="5"/>
<dbReference type="PIRSF" id="PIRSF005096">
    <property type="entry name" value="GALM"/>
    <property type="match status" value="1"/>
</dbReference>
<comment type="similarity">
    <text evidence="2 5">Belongs to the aldose epimerase family.</text>
</comment>
<evidence type="ECO:0000256" key="4">
    <source>
        <dbReference type="ARBA" id="ARBA00023277"/>
    </source>
</evidence>
<feature type="active site" description="Proton donor" evidence="6">
    <location>
        <position position="189"/>
    </location>
</feature>
<dbReference type="GO" id="GO:0004034">
    <property type="term" value="F:aldose 1-epimerase activity"/>
    <property type="evidence" value="ECO:0007669"/>
    <property type="project" value="UniProtKB-EC"/>
</dbReference>
<dbReference type="InterPro" id="IPR011013">
    <property type="entry name" value="Gal_mutarotase_sf_dom"/>
</dbReference>
<dbReference type="NCBIfam" id="NF008277">
    <property type="entry name" value="PRK11055.1"/>
    <property type="match status" value="1"/>
</dbReference>
<comment type="catalytic activity">
    <reaction evidence="5">
        <text>alpha-D-glucose = beta-D-glucose</text>
        <dbReference type="Rhea" id="RHEA:10264"/>
        <dbReference type="ChEBI" id="CHEBI:15903"/>
        <dbReference type="ChEBI" id="CHEBI:17925"/>
        <dbReference type="EC" id="5.1.3.3"/>
    </reaction>
</comment>
<dbReference type="InterPro" id="IPR014718">
    <property type="entry name" value="GH-type_carb-bd"/>
</dbReference>
<proteinExistence type="inferred from homology"/>